<keyword evidence="1" id="KW-0472">Membrane</keyword>
<comment type="caution">
    <text evidence="2">The sequence shown here is derived from an EMBL/GenBank/DDBJ whole genome shotgun (WGS) entry which is preliminary data.</text>
</comment>
<dbReference type="Proteomes" id="UP000758155">
    <property type="component" value="Unassembled WGS sequence"/>
</dbReference>
<gene>
    <name evidence="2" type="ORF">E8E12_010169</name>
</gene>
<sequence length="109" mass="12000">MLTGPPVLRWPIPISTSAFSSSRPASSALSFARLSPSAAPFTLIDLLDFGSFWTGSPNLSTSDCLFVLVFALISYRPLLSPLNFLLNLLLGFYLLDYLIFFRMSRVGFG</sequence>
<keyword evidence="1" id="KW-0812">Transmembrane</keyword>
<proteinExistence type="predicted"/>
<name>A0A9P4WZL8_9PLEO</name>
<dbReference type="EMBL" id="SWKV01000002">
    <property type="protein sequence ID" value="KAF3047541.1"/>
    <property type="molecule type" value="Genomic_DNA"/>
</dbReference>
<evidence type="ECO:0000313" key="2">
    <source>
        <dbReference type="EMBL" id="KAF3047541.1"/>
    </source>
</evidence>
<dbReference type="AlphaFoldDB" id="A0A9P4WZL8"/>
<evidence type="ECO:0000313" key="3">
    <source>
        <dbReference type="Proteomes" id="UP000758155"/>
    </source>
</evidence>
<reference evidence="2" key="1">
    <citation type="submission" date="2019-04" db="EMBL/GenBank/DDBJ databases">
        <title>Sequencing of skin fungus with MAO and IRED activity.</title>
        <authorList>
            <person name="Marsaioli A.J."/>
            <person name="Bonatto J.M.C."/>
            <person name="Reis Junior O."/>
        </authorList>
    </citation>
    <scope>NUCLEOTIDE SEQUENCE</scope>
    <source>
        <strain evidence="2">28M1</strain>
    </source>
</reference>
<keyword evidence="3" id="KW-1185">Reference proteome</keyword>
<organism evidence="2 3">
    <name type="scientific">Didymella heteroderae</name>
    <dbReference type="NCBI Taxonomy" id="1769908"/>
    <lineage>
        <taxon>Eukaryota</taxon>
        <taxon>Fungi</taxon>
        <taxon>Dikarya</taxon>
        <taxon>Ascomycota</taxon>
        <taxon>Pezizomycotina</taxon>
        <taxon>Dothideomycetes</taxon>
        <taxon>Pleosporomycetidae</taxon>
        <taxon>Pleosporales</taxon>
        <taxon>Pleosporineae</taxon>
        <taxon>Didymellaceae</taxon>
        <taxon>Didymella</taxon>
    </lineage>
</organism>
<evidence type="ECO:0000256" key="1">
    <source>
        <dbReference type="SAM" id="Phobius"/>
    </source>
</evidence>
<keyword evidence="1" id="KW-1133">Transmembrane helix</keyword>
<accession>A0A9P4WZL8</accession>
<feature type="transmembrane region" description="Helical" evidence="1">
    <location>
        <begin position="84"/>
        <end position="101"/>
    </location>
</feature>
<protein>
    <submittedName>
        <fullName evidence="2">Uncharacterized protein</fullName>
    </submittedName>
</protein>